<evidence type="ECO:0000313" key="2">
    <source>
        <dbReference type="Proteomes" id="UP000644610"/>
    </source>
</evidence>
<reference evidence="1" key="1">
    <citation type="submission" date="2021-01" db="EMBL/GenBank/DDBJ databases">
        <title>Whole genome shotgun sequence of Planotetraspora silvatica NBRC 100141.</title>
        <authorList>
            <person name="Komaki H."/>
            <person name="Tamura T."/>
        </authorList>
    </citation>
    <scope>NUCLEOTIDE SEQUENCE</scope>
    <source>
        <strain evidence="1">NBRC 100141</strain>
    </source>
</reference>
<dbReference type="RefSeq" id="WP_203973547.1">
    <property type="nucleotide sequence ID" value="NZ_BAAAKY010000044.1"/>
</dbReference>
<dbReference type="AlphaFoldDB" id="A0A8J3UKA3"/>
<dbReference type="Proteomes" id="UP000644610">
    <property type="component" value="Unassembled WGS sequence"/>
</dbReference>
<proteinExistence type="predicted"/>
<keyword evidence="2" id="KW-1185">Reference proteome</keyword>
<comment type="caution">
    <text evidence="1">The sequence shown here is derived from an EMBL/GenBank/DDBJ whole genome shotgun (WGS) entry which is preliminary data.</text>
</comment>
<evidence type="ECO:0008006" key="3">
    <source>
        <dbReference type="Google" id="ProtNLM"/>
    </source>
</evidence>
<protein>
    <recommendedName>
        <fullName evidence="3">PknH-like extracellular domain-containing protein</fullName>
    </recommendedName>
</protein>
<dbReference type="PROSITE" id="PS51257">
    <property type="entry name" value="PROKAR_LIPOPROTEIN"/>
    <property type="match status" value="1"/>
</dbReference>
<gene>
    <name evidence="1" type="ORF">Psi02_24550</name>
</gene>
<dbReference type="EMBL" id="BOOQ01000013">
    <property type="protein sequence ID" value="GII46031.1"/>
    <property type="molecule type" value="Genomic_DNA"/>
</dbReference>
<accession>A0A8J3UKA3</accession>
<name>A0A8J3UKA3_9ACTN</name>
<organism evidence="1 2">
    <name type="scientific">Planotetraspora silvatica</name>
    <dbReference type="NCBI Taxonomy" id="234614"/>
    <lineage>
        <taxon>Bacteria</taxon>
        <taxon>Bacillati</taxon>
        <taxon>Actinomycetota</taxon>
        <taxon>Actinomycetes</taxon>
        <taxon>Streptosporangiales</taxon>
        <taxon>Streptosporangiaceae</taxon>
        <taxon>Planotetraspora</taxon>
    </lineage>
</organism>
<sequence length="240" mass="24177">MKTFADTPLRMGAILAAAGLVVLAAGGCGGTAGSENPAAPPAKAPAQKVLTGAELNAMLLAADAMPKGFKLNSDGARNSGDILTEDSTGAVARSKVCGILLQTAWIRASGIEGAGFAQNDYTGPGQGGQFAQEIDTFHGDNAKKVMSALRKAFGTCASFTDKSDGMTAKVKIVRSAVPGMGDEAIKAVQTSPAWQGGTTLVAARVGNAVVTTLYNSSGKDKGAAGVKLTKTIVESLESAQ</sequence>
<evidence type="ECO:0000313" key="1">
    <source>
        <dbReference type="EMBL" id="GII46031.1"/>
    </source>
</evidence>